<dbReference type="EMBL" id="BQNB010021664">
    <property type="protein sequence ID" value="GJU08759.1"/>
    <property type="molecule type" value="Genomic_DNA"/>
</dbReference>
<dbReference type="InterPro" id="IPR044214">
    <property type="entry name" value="EDS1-like"/>
</dbReference>
<gene>
    <name evidence="1" type="ORF">Tco_1125189</name>
</gene>
<dbReference type="PANTHER" id="PTHR47090">
    <property type="entry name" value="PROTEIN EDS1-RELATED"/>
    <property type="match status" value="1"/>
</dbReference>
<organism evidence="1 2">
    <name type="scientific">Tanacetum coccineum</name>
    <dbReference type="NCBI Taxonomy" id="301880"/>
    <lineage>
        <taxon>Eukaryota</taxon>
        <taxon>Viridiplantae</taxon>
        <taxon>Streptophyta</taxon>
        <taxon>Embryophyta</taxon>
        <taxon>Tracheophyta</taxon>
        <taxon>Spermatophyta</taxon>
        <taxon>Magnoliopsida</taxon>
        <taxon>eudicotyledons</taxon>
        <taxon>Gunneridae</taxon>
        <taxon>Pentapetalae</taxon>
        <taxon>asterids</taxon>
        <taxon>campanulids</taxon>
        <taxon>Asterales</taxon>
        <taxon>Asteraceae</taxon>
        <taxon>Asteroideae</taxon>
        <taxon>Anthemideae</taxon>
        <taxon>Anthemidinae</taxon>
        <taxon>Tanacetum</taxon>
    </lineage>
</organism>
<comment type="caution">
    <text evidence="1">The sequence shown here is derived from an EMBL/GenBank/DDBJ whole genome shotgun (WGS) entry which is preliminary data.</text>
</comment>
<sequence length="79" mass="8463">MVSVKNSNAVLQILFFSSQPTDEADLKMQPAEAYETEIPLSSNSSASGDTASVNTALKDLSLSTRARLSLRAALAFEKQ</sequence>
<name>A0ABQ5JCD5_9ASTR</name>
<keyword evidence="2" id="KW-1185">Reference proteome</keyword>
<reference evidence="1" key="2">
    <citation type="submission" date="2022-01" db="EMBL/GenBank/DDBJ databases">
        <authorList>
            <person name="Yamashiro T."/>
            <person name="Shiraishi A."/>
            <person name="Satake H."/>
            <person name="Nakayama K."/>
        </authorList>
    </citation>
    <scope>NUCLEOTIDE SEQUENCE</scope>
</reference>
<reference evidence="1" key="1">
    <citation type="journal article" date="2022" name="Int. J. Mol. Sci.">
        <title>Draft Genome of Tanacetum Coccineum: Genomic Comparison of Closely Related Tanacetum-Family Plants.</title>
        <authorList>
            <person name="Yamashiro T."/>
            <person name="Shiraishi A."/>
            <person name="Nakayama K."/>
            <person name="Satake H."/>
        </authorList>
    </citation>
    <scope>NUCLEOTIDE SEQUENCE</scope>
</reference>
<protein>
    <submittedName>
        <fullName evidence="1">Uncharacterized protein</fullName>
    </submittedName>
</protein>
<proteinExistence type="predicted"/>
<dbReference type="Proteomes" id="UP001151760">
    <property type="component" value="Unassembled WGS sequence"/>
</dbReference>
<dbReference type="PANTHER" id="PTHR47090:SF2">
    <property type="entry name" value="PROTEIN EDS1-RELATED"/>
    <property type="match status" value="1"/>
</dbReference>
<evidence type="ECO:0000313" key="1">
    <source>
        <dbReference type="EMBL" id="GJU08759.1"/>
    </source>
</evidence>
<accession>A0ABQ5JCD5</accession>
<evidence type="ECO:0000313" key="2">
    <source>
        <dbReference type="Proteomes" id="UP001151760"/>
    </source>
</evidence>